<accession>A0A3E2GT47</accession>
<dbReference type="InterPro" id="IPR009097">
    <property type="entry name" value="Cyclic_Pdiesterase"/>
</dbReference>
<protein>
    <recommendedName>
        <fullName evidence="1">DUF1868 domain-containing protein</fullName>
    </recommendedName>
</protein>
<comment type="caution">
    <text evidence="2">The sequence shown here is derived from an EMBL/GenBank/DDBJ whole genome shotgun (WGS) entry which is preliminary data.</text>
</comment>
<name>A0A3E2GT47_SCYLI</name>
<sequence length="257" mass="29113">MDPSFSNSGYRYDLEKDSSTATVKTLETVGAHASHTKWLGKKFEANGRVRPFPGNTIICHLPSDSALRRSLLAIYEKFQNSKFAVFYTLLPPPSWHMTVFEGVCDQIRGPDSWPEDLSLDAPLASCNALFEQKLAGFNICTQSSLRMAVLGLELSEGGIHLHLAPINAAQEQRLRRLRDSLSELLQLRHPGHDTYVFHLAIAYRILPLSQDQEESLSALLQGYFLDIPRVLELGVPEFCYFDDMFAFRRQFFLKTQS</sequence>
<feature type="domain" description="DUF1868" evidence="1">
    <location>
        <begin position="42"/>
        <end position="153"/>
    </location>
</feature>
<reference evidence="2 3" key="1">
    <citation type="submission" date="2018-05" db="EMBL/GenBank/DDBJ databases">
        <title>Draft genome sequence of Scytalidium lignicola DSM 105466, a ubiquitous saprotrophic fungus.</title>
        <authorList>
            <person name="Buettner E."/>
            <person name="Gebauer A.M."/>
            <person name="Hofrichter M."/>
            <person name="Liers C."/>
            <person name="Kellner H."/>
        </authorList>
    </citation>
    <scope>NUCLEOTIDE SEQUENCE [LARGE SCALE GENOMIC DNA]</scope>
    <source>
        <strain evidence="2 3">DSM 105466</strain>
    </source>
</reference>
<feature type="non-terminal residue" evidence="2">
    <location>
        <position position="1"/>
    </location>
</feature>
<organism evidence="2 3">
    <name type="scientific">Scytalidium lignicola</name>
    <name type="common">Hyphomycete</name>
    <dbReference type="NCBI Taxonomy" id="5539"/>
    <lineage>
        <taxon>Eukaryota</taxon>
        <taxon>Fungi</taxon>
        <taxon>Dikarya</taxon>
        <taxon>Ascomycota</taxon>
        <taxon>Pezizomycotina</taxon>
        <taxon>Leotiomycetes</taxon>
        <taxon>Leotiomycetes incertae sedis</taxon>
        <taxon>Scytalidium</taxon>
    </lineage>
</organism>
<dbReference type="SUPFAM" id="SSF55144">
    <property type="entry name" value="LigT-like"/>
    <property type="match status" value="1"/>
</dbReference>
<gene>
    <name evidence="2" type="ORF">B7463_g11993</name>
</gene>
<evidence type="ECO:0000313" key="2">
    <source>
        <dbReference type="EMBL" id="RFU24345.1"/>
    </source>
</evidence>
<dbReference type="OMA" id="VFEGVCD"/>
<dbReference type="EMBL" id="NCSJ02000462">
    <property type="protein sequence ID" value="RFU24345.1"/>
    <property type="molecule type" value="Genomic_DNA"/>
</dbReference>
<dbReference type="AlphaFoldDB" id="A0A3E2GT47"/>
<dbReference type="InterPro" id="IPR015069">
    <property type="entry name" value="2H-PEstase_DUF1868"/>
</dbReference>
<dbReference type="OrthoDB" id="2877829at2759"/>
<dbReference type="Gene3D" id="3.90.1140.10">
    <property type="entry name" value="Cyclic phosphodiesterase"/>
    <property type="match status" value="1"/>
</dbReference>
<proteinExistence type="predicted"/>
<dbReference type="Pfam" id="PF08975">
    <property type="entry name" value="2H-phosphodiest"/>
    <property type="match status" value="1"/>
</dbReference>
<evidence type="ECO:0000313" key="3">
    <source>
        <dbReference type="Proteomes" id="UP000258309"/>
    </source>
</evidence>
<evidence type="ECO:0000259" key="1">
    <source>
        <dbReference type="Pfam" id="PF08975"/>
    </source>
</evidence>
<keyword evidence="3" id="KW-1185">Reference proteome</keyword>
<dbReference type="Proteomes" id="UP000258309">
    <property type="component" value="Unassembled WGS sequence"/>
</dbReference>
<feature type="non-terminal residue" evidence="2">
    <location>
        <position position="257"/>
    </location>
</feature>